<keyword evidence="8" id="KW-0539">Nucleus</keyword>
<dbReference type="CDD" id="cd03017">
    <property type="entry name" value="PRX_BCP"/>
    <property type="match status" value="1"/>
</dbReference>
<accession>A0AA38X6E9</accession>
<dbReference type="Pfam" id="PF00578">
    <property type="entry name" value="AhpC-TSA"/>
    <property type="match status" value="1"/>
</dbReference>
<dbReference type="GO" id="GO:0005634">
    <property type="term" value="C:nucleus"/>
    <property type="evidence" value="ECO:0007669"/>
    <property type="project" value="UniProtKB-SubCell"/>
</dbReference>
<dbReference type="GO" id="GO:0034599">
    <property type="term" value="P:cellular response to oxidative stress"/>
    <property type="evidence" value="ECO:0007669"/>
    <property type="project" value="TreeGrafter"/>
</dbReference>
<evidence type="ECO:0000256" key="7">
    <source>
        <dbReference type="ARBA" id="ARBA00023157"/>
    </source>
</evidence>
<keyword evidence="17" id="KW-1185">Reference proteome</keyword>
<comment type="subunit">
    <text evidence="2">Monomer.</text>
</comment>
<evidence type="ECO:0000256" key="14">
    <source>
        <dbReference type="SAM" id="MobiDB-lite"/>
    </source>
</evidence>
<dbReference type="PANTHER" id="PTHR42801">
    <property type="entry name" value="THIOREDOXIN-DEPENDENT PEROXIDE REDUCTASE"/>
    <property type="match status" value="1"/>
</dbReference>
<evidence type="ECO:0000313" key="17">
    <source>
        <dbReference type="Proteomes" id="UP001172673"/>
    </source>
</evidence>
<dbReference type="EMBL" id="JAPDRK010000011">
    <property type="protein sequence ID" value="KAJ9607624.1"/>
    <property type="molecule type" value="Genomic_DNA"/>
</dbReference>
<dbReference type="InterPro" id="IPR036249">
    <property type="entry name" value="Thioredoxin-like_sf"/>
</dbReference>
<evidence type="ECO:0000256" key="3">
    <source>
        <dbReference type="ARBA" id="ARBA00013017"/>
    </source>
</evidence>
<dbReference type="GO" id="GO:0045454">
    <property type="term" value="P:cell redox homeostasis"/>
    <property type="evidence" value="ECO:0007669"/>
    <property type="project" value="TreeGrafter"/>
</dbReference>
<dbReference type="PROSITE" id="PS51352">
    <property type="entry name" value="THIOREDOXIN_2"/>
    <property type="match status" value="1"/>
</dbReference>
<gene>
    <name evidence="16" type="primary">DOT5</name>
    <name evidence="16" type="ORF">H2200_007702</name>
</gene>
<evidence type="ECO:0000256" key="6">
    <source>
        <dbReference type="ARBA" id="ARBA00023002"/>
    </source>
</evidence>
<evidence type="ECO:0000256" key="11">
    <source>
        <dbReference type="ARBA" id="ARBA00038489"/>
    </source>
</evidence>
<feature type="domain" description="Thioredoxin" evidence="15">
    <location>
        <begin position="76"/>
        <end position="250"/>
    </location>
</feature>
<proteinExistence type="inferred from homology"/>
<evidence type="ECO:0000313" key="16">
    <source>
        <dbReference type="EMBL" id="KAJ9607624.1"/>
    </source>
</evidence>
<dbReference type="FunFam" id="3.40.30.10:FF:000157">
    <property type="entry name" value="DOT5p Nuclear thiol peroxidase"/>
    <property type="match status" value="1"/>
</dbReference>
<evidence type="ECO:0000256" key="5">
    <source>
        <dbReference type="ARBA" id="ARBA00022862"/>
    </source>
</evidence>
<keyword evidence="5" id="KW-0049">Antioxidant</keyword>
<protein>
    <recommendedName>
        <fullName evidence="3">thioredoxin-dependent peroxiredoxin</fullName>
        <ecNumber evidence="3">1.11.1.24</ecNumber>
    </recommendedName>
    <alternativeName>
        <fullName evidence="13">Nuclear thiol peroxidase</fullName>
    </alternativeName>
    <alternativeName>
        <fullName evidence="10">Thioredoxin peroxidase</fullName>
    </alternativeName>
</protein>
<dbReference type="GO" id="GO:0008379">
    <property type="term" value="F:thioredoxin peroxidase activity"/>
    <property type="evidence" value="ECO:0007669"/>
    <property type="project" value="TreeGrafter"/>
</dbReference>
<dbReference type="InterPro" id="IPR050924">
    <property type="entry name" value="Peroxiredoxin_BCP/PrxQ"/>
</dbReference>
<sequence length="319" mass="32723">MPVELRKRPPPKEPAAPPPAAKRGSSSTVKKLAVKAKAVVTGKTPTEDTEPTAAPAEPEQPATTETAAPIVPETVPAVPETAPARANGSAKGSGKLTVGQSIDLDGFGGTVQTHDGTSVTVKELLDRSGAGIVLFTYPKASTPGCTTQACLFRDNYAPITGASLAVYGLSTDSPKANTTFVTKQQLPFPLLCDPDATLTSAIGMKKPGPGKSTARGVVIIDKQGVLRLSEQAGPAKTVEVVLHYIKTEGFTETGGPAAVAAPPADDPLATEAAAKLADPDTKMDEVPLVRTPSRAEQEAAQTAAEVGESAARLDHTPQP</sequence>
<evidence type="ECO:0000256" key="9">
    <source>
        <dbReference type="ARBA" id="ARBA00023284"/>
    </source>
</evidence>
<dbReference type="Gene3D" id="3.40.30.10">
    <property type="entry name" value="Glutaredoxin"/>
    <property type="match status" value="1"/>
</dbReference>
<name>A0AA38X6E9_9EURO</name>
<dbReference type="InterPro" id="IPR013766">
    <property type="entry name" value="Thioredoxin_domain"/>
</dbReference>
<keyword evidence="6 16" id="KW-0560">Oxidoreductase</keyword>
<evidence type="ECO:0000259" key="15">
    <source>
        <dbReference type="PROSITE" id="PS51352"/>
    </source>
</evidence>
<evidence type="ECO:0000256" key="8">
    <source>
        <dbReference type="ARBA" id="ARBA00023242"/>
    </source>
</evidence>
<dbReference type="Proteomes" id="UP001172673">
    <property type="component" value="Unassembled WGS sequence"/>
</dbReference>
<keyword evidence="9" id="KW-0676">Redox-active center</keyword>
<evidence type="ECO:0000256" key="4">
    <source>
        <dbReference type="ARBA" id="ARBA00022559"/>
    </source>
</evidence>
<feature type="compositionally biased region" description="Basic and acidic residues" evidence="14">
    <location>
        <begin position="1"/>
        <end position="11"/>
    </location>
</feature>
<dbReference type="EC" id="1.11.1.24" evidence="3"/>
<keyword evidence="4 16" id="KW-0575">Peroxidase</keyword>
<feature type="compositionally biased region" description="Low complexity" evidence="14">
    <location>
        <begin position="51"/>
        <end position="64"/>
    </location>
</feature>
<reference evidence="16" key="1">
    <citation type="submission" date="2022-10" db="EMBL/GenBank/DDBJ databases">
        <title>Culturing micro-colonial fungi from biological soil crusts in the Mojave desert and describing Neophaeococcomyces mojavensis, and introducing the new genera and species Taxawa tesnikishii.</title>
        <authorList>
            <person name="Kurbessoian T."/>
            <person name="Stajich J.E."/>
        </authorList>
    </citation>
    <scope>NUCLEOTIDE SEQUENCE</scope>
    <source>
        <strain evidence="16">TK_41</strain>
    </source>
</reference>
<dbReference type="InterPro" id="IPR000866">
    <property type="entry name" value="AhpC/TSA"/>
</dbReference>
<evidence type="ECO:0000256" key="13">
    <source>
        <dbReference type="ARBA" id="ARBA00077538"/>
    </source>
</evidence>
<dbReference type="SUPFAM" id="SSF52833">
    <property type="entry name" value="Thioredoxin-like"/>
    <property type="match status" value="1"/>
</dbReference>
<feature type="region of interest" description="Disordered" evidence="14">
    <location>
        <begin position="290"/>
        <end position="319"/>
    </location>
</feature>
<evidence type="ECO:0000256" key="10">
    <source>
        <dbReference type="ARBA" id="ARBA00032824"/>
    </source>
</evidence>
<comment type="caution">
    <text evidence="16">The sequence shown here is derived from an EMBL/GenBank/DDBJ whole genome shotgun (WGS) entry which is preliminary data.</text>
</comment>
<comment type="similarity">
    <text evidence="11">Belongs to the peroxiredoxin family. BCP/PrxQ subfamily.</text>
</comment>
<keyword evidence="7" id="KW-1015">Disulfide bond</keyword>
<comment type="subcellular location">
    <subcellularLocation>
        <location evidence="1">Nucleus</location>
    </subcellularLocation>
</comment>
<comment type="catalytic activity">
    <reaction evidence="12">
        <text>a hydroperoxide + [thioredoxin]-dithiol = an alcohol + [thioredoxin]-disulfide + H2O</text>
        <dbReference type="Rhea" id="RHEA:62620"/>
        <dbReference type="Rhea" id="RHEA-COMP:10698"/>
        <dbReference type="Rhea" id="RHEA-COMP:10700"/>
        <dbReference type="ChEBI" id="CHEBI:15377"/>
        <dbReference type="ChEBI" id="CHEBI:29950"/>
        <dbReference type="ChEBI" id="CHEBI:30879"/>
        <dbReference type="ChEBI" id="CHEBI:35924"/>
        <dbReference type="ChEBI" id="CHEBI:50058"/>
        <dbReference type="EC" id="1.11.1.24"/>
    </reaction>
</comment>
<feature type="region of interest" description="Disordered" evidence="14">
    <location>
        <begin position="1"/>
        <end position="64"/>
    </location>
</feature>
<evidence type="ECO:0000256" key="1">
    <source>
        <dbReference type="ARBA" id="ARBA00004123"/>
    </source>
</evidence>
<feature type="compositionally biased region" description="Low complexity" evidence="14">
    <location>
        <begin position="21"/>
        <end position="44"/>
    </location>
</feature>
<dbReference type="AlphaFoldDB" id="A0AA38X6E9"/>
<dbReference type="GO" id="GO:0005737">
    <property type="term" value="C:cytoplasm"/>
    <property type="evidence" value="ECO:0007669"/>
    <property type="project" value="TreeGrafter"/>
</dbReference>
<organism evidence="16 17">
    <name type="scientific">Cladophialophora chaetospira</name>
    <dbReference type="NCBI Taxonomy" id="386627"/>
    <lineage>
        <taxon>Eukaryota</taxon>
        <taxon>Fungi</taxon>
        <taxon>Dikarya</taxon>
        <taxon>Ascomycota</taxon>
        <taxon>Pezizomycotina</taxon>
        <taxon>Eurotiomycetes</taxon>
        <taxon>Chaetothyriomycetidae</taxon>
        <taxon>Chaetothyriales</taxon>
        <taxon>Herpotrichiellaceae</taxon>
        <taxon>Cladophialophora</taxon>
    </lineage>
</organism>
<dbReference type="PANTHER" id="PTHR42801:SF23">
    <property type="entry name" value="PEROXIREDOXIN DOT5"/>
    <property type="match status" value="1"/>
</dbReference>
<evidence type="ECO:0000256" key="2">
    <source>
        <dbReference type="ARBA" id="ARBA00011245"/>
    </source>
</evidence>
<evidence type="ECO:0000256" key="12">
    <source>
        <dbReference type="ARBA" id="ARBA00049091"/>
    </source>
</evidence>